<protein>
    <submittedName>
        <fullName evidence="3">Peptidoglycan/LPS O-acetylase OafA/YrhL</fullName>
    </submittedName>
</protein>
<feature type="transmembrane region" description="Helical" evidence="1">
    <location>
        <begin position="199"/>
        <end position="217"/>
    </location>
</feature>
<feature type="transmembrane region" description="Helical" evidence="1">
    <location>
        <begin position="176"/>
        <end position="192"/>
    </location>
</feature>
<feature type="transmembrane region" description="Helical" evidence="1">
    <location>
        <begin position="52"/>
        <end position="83"/>
    </location>
</feature>
<dbReference type="PANTHER" id="PTHR23028">
    <property type="entry name" value="ACETYLTRANSFERASE"/>
    <property type="match status" value="1"/>
</dbReference>
<dbReference type="AlphaFoldDB" id="A0A7W6FX72"/>
<dbReference type="Proteomes" id="UP000561459">
    <property type="component" value="Unassembled WGS sequence"/>
</dbReference>
<evidence type="ECO:0000259" key="2">
    <source>
        <dbReference type="Pfam" id="PF01757"/>
    </source>
</evidence>
<evidence type="ECO:0000256" key="1">
    <source>
        <dbReference type="SAM" id="Phobius"/>
    </source>
</evidence>
<evidence type="ECO:0000313" key="4">
    <source>
        <dbReference type="Proteomes" id="UP000561459"/>
    </source>
</evidence>
<keyword evidence="4" id="KW-1185">Reference proteome</keyword>
<comment type="caution">
    <text evidence="3">The sequence shown here is derived from an EMBL/GenBank/DDBJ whole genome shotgun (WGS) entry which is preliminary data.</text>
</comment>
<dbReference type="InterPro" id="IPR002656">
    <property type="entry name" value="Acyl_transf_3_dom"/>
</dbReference>
<keyword evidence="1" id="KW-0472">Membrane</keyword>
<feature type="transmembrane region" description="Helical" evidence="1">
    <location>
        <begin position="223"/>
        <end position="240"/>
    </location>
</feature>
<dbReference type="InterPro" id="IPR050879">
    <property type="entry name" value="Acyltransferase_3"/>
</dbReference>
<accession>A0A7W6FX72</accession>
<proteinExistence type="predicted"/>
<keyword evidence="1" id="KW-0812">Transmembrane</keyword>
<feature type="transmembrane region" description="Helical" evidence="1">
    <location>
        <begin position="315"/>
        <end position="338"/>
    </location>
</feature>
<sequence length="407" mass="45613">MAMNSSTTKSAVAFHQWLDLFRWCAAMLVLYTHTMNRFLVPLSEATGKRSAFYYAASFMTGFSHQAVMIFFVLSGFLVGGALVKEYRKNGTVDIRMYVVKRLARLWTVLLPALILSFAMNGAAFHFFAPQAEGVYPTNLEDQSDLVSFVCTMVFFHTVACQTFAANGPLWSIFNEFWYYMVWPLLFPILFTRGSIWQSAALALSGILILLSLTYWQFTGSWLAPYMLIWLLGVAAAVIPNPPVRSPGVIGVALALFLLGTRLAVRRTFWEDYPYSELTFDIVLGVLFALLLSAMKECHRLRAPIGGSIHESLAGFSFSLYCIHAPILTFYGVAVAAMWNMHGPIKPVSAVHWLFLLTPVILMIPLAFVFSLGTEQKTHKVRQLLDRIIPKHSSMRGGARNDTITLES</sequence>
<feature type="domain" description="Acyltransferase 3" evidence="2">
    <location>
        <begin position="16"/>
        <end position="364"/>
    </location>
</feature>
<dbReference type="Pfam" id="PF01757">
    <property type="entry name" value="Acyl_transf_3"/>
    <property type="match status" value="1"/>
</dbReference>
<gene>
    <name evidence="3" type="ORF">GGR39_000540</name>
</gene>
<dbReference type="GO" id="GO:0016747">
    <property type="term" value="F:acyltransferase activity, transferring groups other than amino-acyl groups"/>
    <property type="evidence" value="ECO:0007669"/>
    <property type="project" value="InterPro"/>
</dbReference>
<feature type="transmembrane region" description="Helical" evidence="1">
    <location>
        <begin position="20"/>
        <end position="40"/>
    </location>
</feature>
<feature type="transmembrane region" description="Helical" evidence="1">
    <location>
        <begin position="103"/>
        <end position="124"/>
    </location>
</feature>
<feature type="transmembrane region" description="Helical" evidence="1">
    <location>
        <begin position="247"/>
        <end position="264"/>
    </location>
</feature>
<name>A0A7W6FX72_9SPHN</name>
<dbReference type="EMBL" id="JACIDY010000001">
    <property type="protein sequence ID" value="MBB3938911.1"/>
    <property type="molecule type" value="Genomic_DNA"/>
</dbReference>
<reference evidence="3 4" key="1">
    <citation type="submission" date="2020-08" db="EMBL/GenBank/DDBJ databases">
        <title>Genomic Encyclopedia of Type Strains, Phase IV (KMG-IV): sequencing the most valuable type-strain genomes for metagenomic binning, comparative biology and taxonomic classification.</title>
        <authorList>
            <person name="Goeker M."/>
        </authorList>
    </citation>
    <scope>NUCLEOTIDE SEQUENCE [LARGE SCALE GENOMIC DNA]</scope>
    <source>
        <strain evidence="3 4">DSM 27568</strain>
    </source>
</reference>
<feature type="transmembrane region" description="Helical" evidence="1">
    <location>
        <begin position="350"/>
        <end position="371"/>
    </location>
</feature>
<evidence type="ECO:0000313" key="3">
    <source>
        <dbReference type="EMBL" id="MBB3938911.1"/>
    </source>
</evidence>
<feature type="transmembrane region" description="Helical" evidence="1">
    <location>
        <begin position="276"/>
        <end position="294"/>
    </location>
</feature>
<keyword evidence="1" id="KW-1133">Transmembrane helix</keyword>
<organism evidence="3 4">
    <name type="scientific">Novosphingobium fluoreni</name>
    <dbReference type="NCBI Taxonomy" id="1391222"/>
    <lineage>
        <taxon>Bacteria</taxon>
        <taxon>Pseudomonadati</taxon>
        <taxon>Pseudomonadota</taxon>
        <taxon>Alphaproteobacteria</taxon>
        <taxon>Sphingomonadales</taxon>
        <taxon>Sphingomonadaceae</taxon>
        <taxon>Novosphingobium</taxon>
    </lineage>
</organism>